<proteinExistence type="predicted"/>
<dbReference type="AlphaFoldDB" id="A0A378PR25"/>
<sequence>MVTHHIFLLSILLTLLTLGCNGSYSEMIVSDSNNAKQNSESSVETSSSHEYTRIKLKNSEHNKTLRNELGNKKFLIWQNEVKDECYSNNYSLGNNIGLEYEICYERLAVNMLKENNSKIIKKNSDDVIISSLPFDSKFYLNCVEAHNDICQDRIHFLTENELINYANILNYPHKHTIVLPTSKNGIMVLIYINSDKKDNIEHTISLIAINGFGIKKEINIEKDQYFILDEFYTIYIYSEKNDKLEKEIPLEGFL</sequence>
<accession>A0A378PR25</accession>
<organism evidence="1 2">
    <name type="scientific">Moraxella bovis</name>
    <dbReference type="NCBI Taxonomy" id="476"/>
    <lineage>
        <taxon>Bacteria</taxon>
        <taxon>Pseudomonadati</taxon>
        <taxon>Pseudomonadota</taxon>
        <taxon>Gammaproteobacteria</taxon>
        <taxon>Moraxellales</taxon>
        <taxon>Moraxellaceae</taxon>
        <taxon>Moraxella</taxon>
    </lineage>
</organism>
<dbReference type="Proteomes" id="UP000254133">
    <property type="component" value="Unassembled WGS sequence"/>
</dbReference>
<gene>
    <name evidence="1" type="ORF">NCTC9426_01030</name>
</gene>
<name>A0A378PR25_MORBO</name>
<dbReference type="EMBL" id="UGPZ01000002">
    <property type="protein sequence ID" value="STY90997.1"/>
    <property type="molecule type" value="Genomic_DNA"/>
</dbReference>
<evidence type="ECO:0000313" key="2">
    <source>
        <dbReference type="Proteomes" id="UP000254133"/>
    </source>
</evidence>
<protein>
    <submittedName>
        <fullName evidence="1">Uncharacterized protein</fullName>
    </submittedName>
</protein>
<reference evidence="1 2" key="1">
    <citation type="submission" date="2018-06" db="EMBL/GenBank/DDBJ databases">
        <authorList>
            <consortium name="Pathogen Informatics"/>
            <person name="Doyle S."/>
        </authorList>
    </citation>
    <scope>NUCLEOTIDE SEQUENCE [LARGE SCALE GENOMIC DNA]</scope>
    <source>
        <strain evidence="1 2">NCTC9426</strain>
    </source>
</reference>
<evidence type="ECO:0000313" key="1">
    <source>
        <dbReference type="EMBL" id="STY90997.1"/>
    </source>
</evidence>
<dbReference type="RefSeq" id="WP_115369034.1">
    <property type="nucleotide sequence ID" value="NZ_UGPZ01000002.1"/>
</dbReference>